<name>A0AAJ4IAH7_9VIBR</name>
<dbReference type="Proteomes" id="UP000594435">
    <property type="component" value="Chromosome 1"/>
</dbReference>
<dbReference type="AlphaFoldDB" id="A0AAJ4IAH7"/>
<accession>A0AAJ4IAH7</accession>
<evidence type="ECO:0000313" key="1">
    <source>
        <dbReference type="EMBL" id="QPL53216.1"/>
    </source>
</evidence>
<reference evidence="1 2" key="1">
    <citation type="submission" date="2020-11" db="EMBL/GenBank/DDBJ databases">
        <title>Complete and Circularized Genome Assembly of a human isolate of Vibrio navarrensis biotype pommerensis with MiSeq and MinION Sequence Data.</title>
        <authorList>
            <person name="Schwartz K."/>
            <person name="Borowiak M."/>
            <person name="Deneke C."/>
            <person name="Balau V."/>
            <person name="Metelmann C."/>
            <person name="Strauch E."/>
        </authorList>
    </citation>
    <scope>NUCLEOTIDE SEQUENCE [LARGE SCALE GENOMIC DNA]</scope>
    <source>
        <strain evidence="1 2">20-VB00237</strain>
    </source>
</reference>
<evidence type="ECO:0000313" key="2">
    <source>
        <dbReference type="Proteomes" id="UP000594435"/>
    </source>
</evidence>
<gene>
    <name evidence="1" type="ORF">I3X05_14760</name>
</gene>
<dbReference type="RefSeq" id="WP_222815333.1">
    <property type="nucleotide sequence ID" value="NZ_CP065217.1"/>
</dbReference>
<organism evidence="1 2">
    <name type="scientific">Vibrio navarrensis</name>
    <dbReference type="NCBI Taxonomy" id="29495"/>
    <lineage>
        <taxon>Bacteria</taxon>
        <taxon>Pseudomonadati</taxon>
        <taxon>Pseudomonadota</taxon>
        <taxon>Gammaproteobacteria</taxon>
        <taxon>Vibrionales</taxon>
        <taxon>Vibrionaceae</taxon>
        <taxon>Vibrio</taxon>
    </lineage>
</organism>
<sequence length="139" mass="16308">MKYDDWSDWTDWELLSIVDINSIPKGPGVYIIAAEKELSRAVGVDEHGILDIGESERLNFRVRAFISCATGTRQEGHMAGWRYRNFNFEDVFPIDTLYVCWKSCNTKEDAYTLEGKLLNEYVRQHYELPPLNYKFNWSE</sequence>
<protein>
    <submittedName>
        <fullName evidence="1">Uncharacterized protein</fullName>
    </submittedName>
</protein>
<proteinExistence type="predicted"/>
<dbReference type="EMBL" id="CP065217">
    <property type="protein sequence ID" value="QPL53216.1"/>
    <property type="molecule type" value="Genomic_DNA"/>
</dbReference>